<evidence type="ECO:0000313" key="5">
    <source>
        <dbReference type="Proteomes" id="UP000252631"/>
    </source>
</evidence>
<dbReference type="RefSeq" id="WP_114360116.1">
    <property type="nucleotide sequence ID" value="NZ_QRDT01000023.1"/>
</dbReference>
<keyword evidence="2" id="KW-1133">Transmembrane helix</keyword>
<evidence type="ECO:0000313" key="4">
    <source>
        <dbReference type="EMBL" id="SSW92685.1"/>
    </source>
</evidence>
<dbReference type="OrthoDB" id="4427992at2"/>
<dbReference type="Proteomes" id="UP000252631">
    <property type="component" value="Unassembled WGS sequence"/>
</dbReference>
<dbReference type="PANTHER" id="PTHR34703:SF1">
    <property type="entry name" value="ANTIPORTER SUBUNIT MNHG2-RELATED"/>
    <property type="match status" value="1"/>
</dbReference>
<organism evidence="4 5">
    <name type="scientific">Rhodopseudomonas pentothenatexigens</name>
    <dbReference type="NCBI Taxonomy" id="999699"/>
    <lineage>
        <taxon>Bacteria</taxon>
        <taxon>Pseudomonadati</taxon>
        <taxon>Pseudomonadota</taxon>
        <taxon>Alphaproteobacteria</taxon>
        <taxon>Hyphomicrobiales</taxon>
        <taxon>Nitrobacteraceae</taxon>
        <taxon>Rhodopseudomonas</taxon>
    </lineage>
</organism>
<dbReference type="InterPro" id="IPR005133">
    <property type="entry name" value="PhaG_MnhG_YufB"/>
</dbReference>
<feature type="region of interest" description="Disordered" evidence="1">
    <location>
        <begin position="103"/>
        <end position="135"/>
    </location>
</feature>
<dbReference type="AlphaFoldDB" id="A0A336JSC4"/>
<feature type="transmembrane region" description="Helical" evidence="2">
    <location>
        <begin position="72"/>
        <end position="93"/>
    </location>
</feature>
<dbReference type="EMBL" id="QRDT01000023">
    <property type="protein sequence ID" value="RED28099.1"/>
    <property type="molecule type" value="Genomic_DNA"/>
</dbReference>
<feature type="transmembrane region" description="Helical" evidence="2">
    <location>
        <begin position="6"/>
        <end position="28"/>
    </location>
</feature>
<keyword evidence="2" id="KW-0472">Membrane</keyword>
<dbReference type="NCBIfam" id="TIGR01300">
    <property type="entry name" value="CPA3_mnhG_phaG"/>
    <property type="match status" value="1"/>
</dbReference>
<dbReference type="EMBL" id="UFQQ01000023">
    <property type="protein sequence ID" value="SSW92685.1"/>
    <property type="molecule type" value="Genomic_DNA"/>
</dbReference>
<protein>
    <submittedName>
        <fullName evidence="4">Multisubunit potassium/proton antiporter PhaG subunit</fullName>
    </submittedName>
</protein>
<gene>
    <name evidence="3" type="ORF">BJ125_12335</name>
    <name evidence="4" type="ORF">SAMN05892882_12335</name>
</gene>
<evidence type="ECO:0000313" key="3">
    <source>
        <dbReference type="EMBL" id="RED28099.1"/>
    </source>
</evidence>
<keyword evidence="6" id="KW-1185">Reference proteome</keyword>
<reference evidence="3 6" key="2">
    <citation type="submission" date="2018-07" db="EMBL/GenBank/DDBJ databases">
        <title>Genomic Encyclopedia of Archaeal and Bacterial Type Strains, Phase II (KMG-II): from individual species to whole genera.</title>
        <authorList>
            <person name="Goeker M."/>
        </authorList>
    </citation>
    <scope>NUCLEOTIDE SEQUENCE [LARGE SCALE GENOMIC DNA]</scope>
    <source>
        <strain evidence="3 6">JA575</strain>
    </source>
</reference>
<accession>A0A336JSC4</accession>
<feature type="transmembrane region" description="Helical" evidence="2">
    <location>
        <begin position="48"/>
        <end position="66"/>
    </location>
</feature>
<evidence type="ECO:0000256" key="2">
    <source>
        <dbReference type="SAM" id="Phobius"/>
    </source>
</evidence>
<dbReference type="Proteomes" id="UP000256343">
    <property type="component" value="Unassembled WGS sequence"/>
</dbReference>
<proteinExistence type="predicted"/>
<reference evidence="4 5" key="1">
    <citation type="submission" date="2017-08" db="EMBL/GenBank/DDBJ databases">
        <authorList>
            <person name="de Groot N.N."/>
        </authorList>
    </citation>
    <scope>NUCLEOTIDE SEQUENCE [LARGE SCALE GENOMIC DNA]</scope>
    <source>
        <strain evidence="4 5">JA575</strain>
    </source>
</reference>
<name>A0A336JSC4_9BRAD</name>
<dbReference type="NCBIfam" id="NF009316">
    <property type="entry name" value="PRK12674.1-5"/>
    <property type="match status" value="1"/>
</dbReference>
<keyword evidence="2" id="KW-0812">Transmembrane</keyword>
<evidence type="ECO:0000256" key="1">
    <source>
        <dbReference type="SAM" id="MobiDB-lite"/>
    </source>
</evidence>
<dbReference type="Pfam" id="PF03334">
    <property type="entry name" value="PhaG_MnhG_YufB"/>
    <property type="match status" value="1"/>
</dbReference>
<dbReference type="GO" id="GO:0015385">
    <property type="term" value="F:sodium:proton antiporter activity"/>
    <property type="evidence" value="ECO:0007669"/>
    <property type="project" value="TreeGrafter"/>
</dbReference>
<dbReference type="PANTHER" id="PTHR34703">
    <property type="entry name" value="ANTIPORTER SUBUNIT MNHG2-RELATED"/>
    <property type="match status" value="1"/>
</dbReference>
<sequence length="135" mass="14503">MIWASEILVSALILIGAFFLLVGSFGLVKLPDLMRRLHAPTKSTTLGIGSLLIASMLYFALLRGAASLHELMISVFLFLTAPIAAHMIAKAYLLRSRSLHKSLPRPADGGEWATYPRRADGADAGAKAKRMPDGG</sequence>
<evidence type="ECO:0000313" key="6">
    <source>
        <dbReference type="Proteomes" id="UP000256343"/>
    </source>
</evidence>